<comment type="caution">
    <text evidence="1">The sequence shown here is derived from an EMBL/GenBank/DDBJ whole genome shotgun (WGS) entry which is preliminary data.</text>
</comment>
<evidence type="ECO:0000313" key="1">
    <source>
        <dbReference type="EMBL" id="CAL8083702.1"/>
    </source>
</evidence>
<organism evidence="1 2">
    <name type="scientific">Orchesella dallaii</name>
    <dbReference type="NCBI Taxonomy" id="48710"/>
    <lineage>
        <taxon>Eukaryota</taxon>
        <taxon>Metazoa</taxon>
        <taxon>Ecdysozoa</taxon>
        <taxon>Arthropoda</taxon>
        <taxon>Hexapoda</taxon>
        <taxon>Collembola</taxon>
        <taxon>Entomobryomorpha</taxon>
        <taxon>Entomobryoidea</taxon>
        <taxon>Orchesellidae</taxon>
        <taxon>Orchesellinae</taxon>
        <taxon>Orchesella</taxon>
    </lineage>
</organism>
<protein>
    <recommendedName>
        <fullName evidence="3">Fungal-type protein kinase domain-containing protein</fullName>
    </recommendedName>
</protein>
<accession>A0ABP1PZN9</accession>
<dbReference type="Proteomes" id="UP001642540">
    <property type="component" value="Unassembled WGS sequence"/>
</dbReference>
<dbReference type="EMBL" id="CAXLJM020000016">
    <property type="protein sequence ID" value="CAL8083702.1"/>
    <property type="molecule type" value="Genomic_DNA"/>
</dbReference>
<name>A0ABP1PZN9_9HEXA</name>
<reference evidence="1 2" key="1">
    <citation type="submission" date="2024-08" db="EMBL/GenBank/DDBJ databases">
        <authorList>
            <person name="Cucini C."/>
            <person name="Frati F."/>
        </authorList>
    </citation>
    <scope>NUCLEOTIDE SEQUENCE [LARGE SCALE GENOMIC DNA]</scope>
</reference>
<evidence type="ECO:0000313" key="2">
    <source>
        <dbReference type="Proteomes" id="UP001642540"/>
    </source>
</evidence>
<gene>
    <name evidence="1" type="ORF">ODALV1_LOCUS5576</name>
</gene>
<keyword evidence="2" id="KW-1185">Reference proteome</keyword>
<evidence type="ECO:0008006" key="3">
    <source>
        <dbReference type="Google" id="ProtNLM"/>
    </source>
</evidence>
<proteinExistence type="predicted"/>
<sequence>MDRIRGVLNAAMQIQPALVMLIMMTKKEKNLLSCQFREEENTVTVRWCISFPPDSRHWGIQSNRILHVIMEFTHINSHKIVNTQPFGARRKSTLPDFANMPPTTDMASRRKLMKLQVSGLDYMQQDTFMKKLGYQPAGNLCMTYKKEDGTRVLYIKTNEVQIVRVVGQRRELRCPSGEELLEVRHWIRQSDITIVPITFAWEMADEQPSPLINQESHIGVHCEYQGWKLHLPTILEKLNPLPGTKRENYLFRRDCSLNGGCAFVVLWVIHRITMEGPSRTADLGRWNPLQDEKWMDYSINHTAFLDFVHAVIRRVGGVHNPAYLKKICPRWRKMDEIPQYTDYDRRRGRTKSGR</sequence>